<reference evidence="1 2" key="2">
    <citation type="submission" date="2021-08" db="EMBL/GenBank/DDBJ databases">
        <title>Rheinheimera aquimaris sp. nov., isolated from seawater of the East Sea in Korea.</title>
        <authorList>
            <person name="Kim K.H."/>
            <person name="Wenting R."/>
            <person name="Kim K.R."/>
            <person name="Jeon C.O."/>
        </authorList>
    </citation>
    <scope>NUCLEOTIDE SEQUENCE [LARGE SCALE GENOMIC DNA]</scope>
    <source>
        <strain evidence="1 2">MA-13</strain>
    </source>
</reference>
<comment type="caution">
    <text evidence="1">The sequence shown here is derived from an EMBL/GenBank/DDBJ whole genome shotgun (WGS) entry which is preliminary data.</text>
</comment>
<sequence length="82" mass="9073">MKFTTALKVAAISAGIFAGSLYVIPAGSISSSLCQTDTKLTAEQCLEAEQQNWFKWFKGKSRSTQFHFVDLLELLSRLSPTK</sequence>
<gene>
    <name evidence="1" type="ORF">I4W93_006190</name>
</gene>
<protein>
    <recommendedName>
        <fullName evidence="3">Secreted protein</fullName>
    </recommendedName>
</protein>
<reference evidence="1 2" key="1">
    <citation type="submission" date="2020-12" db="EMBL/GenBank/DDBJ databases">
        <authorList>
            <person name="Ruan W."/>
            <person name="Khan S.A."/>
            <person name="Jeon C.O."/>
        </authorList>
    </citation>
    <scope>NUCLEOTIDE SEQUENCE [LARGE SCALE GENOMIC DNA]</scope>
    <source>
        <strain evidence="1 2">MA-13</strain>
    </source>
</reference>
<accession>A0ABS7X776</accession>
<dbReference type="Proteomes" id="UP000663814">
    <property type="component" value="Unassembled WGS sequence"/>
</dbReference>
<dbReference type="RefSeq" id="WP_205309368.1">
    <property type="nucleotide sequence ID" value="NZ_JAERPS020000002.1"/>
</dbReference>
<name>A0ABS7X776_9GAMM</name>
<dbReference type="EMBL" id="JAERPS020000002">
    <property type="protein sequence ID" value="MBZ9611181.1"/>
    <property type="molecule type" value="Genomic_DNA"/>
</dbReference>
<proteinExistence type="predicted"/>
<organism evidence="1 2">
    <name type="scientific">Rheinheimera maricola</name>
    <dbReference type="NCBI Taxonomy" id="2793282"/>
    <lineage>
        <taxon>Bacteria</taxon>
        <taxon>Pseudomonadati</taxon>
        <taxon>Pseudomonadota</taxon>
        <taxon>Gammaproteobacteria</taxon>
        <taxon>Chromatiales</taxon>
        <taxon>Chromatiaceae</taxon>
        <taxon>Rheinheimera</taxon>
    </lineage>
</organism>
<evidence type="ECO:0000313" key="1">
    <source>
        <dbReference type="EMBL" id="MBZ9611181.1"/>
    </source>
</evidence>
<keyword evidence="2" id="KW-1185">Reference proteome</keyword>
<evidence type="ECO:0000313" key="2">
    <source>
        <dbReference type="Proteomes" id="UP000663814"/>
    </source>
</evidence>
<evidence type="ECO:0008006" key="3">
    <source>
        <dbReference type="Google" id="ProtNLM"/>
    </source>
</evidence>